<gene>
    <name evidence="2" type="ORF">SAMN04490356_8260</name>
</gene>
<dbReference type="EMBL" id="FNST01000002">
    <property type="protein sequence ID" value="SED39296.1"/>
    <property type="molecule type" value="Genomic_DNA"/>
</dbReference>
<reference evidence="3" key="1">
    <citation type="submission" date="2016-10" db="EMBL/GenBank/DDBJ databases">
        <authorList>
            <person name="Varghese N."/>
            <person name="Submissions S."/>
        </authorList>
    </citation>
    <scope>NUCLEOTIDE SEQUENCE [LARGE SCALE GENOMIC DNA]</scope>
    <source>
        <strain evidence="3">DSM 40318</strain>
    </source>
</reference>
<dbReference type="SUPFAM" id="SSF103378">
    <property type="entry name" value="2-methylcitrate dehydratase PrpD"/>
    <property type="match status" value="1"/>
</dbReference>
<dbReference type="InterPro" id="IPR036148">
    <property type="entry name" value="MmgE/PrpD_sf"/>
</dbReference>
<keyword evidence="3" id="KW-1185">Reference proteome</keyword>
<accession>A0A1H5AA21</accession>
<sequence length="80" mass="8336">MITLDDGTVVEDEPAAADAHPAGARPFDRPAYAGKFRTLTEGIVTPAGQDRFLAAAERLAEATAPDLPSSPPIWGCRTSG</sequence>
<dbReference type="Proteomes" id="UP000198609">
    <property type="component" value="Unassembled WGS sequence"/>
</dbReference>
<proteinExistence type="predicted"/>
<dbReference type="AlphaFoldDB" id="A0A1H5AA21"/>
<organism evidence="2 3">
    <name type="scientific">Streptomyces melanosporofaciens</name>
    <dbReference type="NCBI Taxonomy" id="67327"/>
    <lineage>
        <taxon>Bacteria</taxon>
        <taxon>Bacillati</taxon>
        <taxon>Actinomycetota</taxon>
        <taxon>Actinomycetes</taxon>
        <taxon>Kitasatosporales</taxon>
        <taxon>Streptomycetaceae</taxon>
        <taxon>Streptomyces</taxon>
        <taxon>Streptomyces violaceusniger group</taxon>
    </lineage>
</organism>
<evidence type="ECO:0000313" key="2">
    <source>
        <dbReference type="EMBL" id="SED39296.1"/>
    </source>
</evidence>
<evidence type="ECO:0000256" key="1">
    <source>
        <dbReference type="SAM" id="MobiDB-lite"/>
    </source>
</evidence>
<evidence type="ECO:0000313" key="3">
    <source>
        <dbReference type="Proteomes" id="UP000198609"/>
    </source>
</evidence>
<protein>
    <submittedName>
        <fullName evidence="2">2-methylcitrate dehydratase</fullName>
    </submittedName>
</protein>
<feature type="region of interest" description="Disordered" evidence="1">
    <location>
        <begin position="1"/>
        <end position="27"/>
    </location>
</feature>
<dbReference type="GO" id="GO:0016829">
    <property type="term" value="F:lyase activity"/>
    <property type="evidence" value="ECO:0007669"/>
    <property type="project" value="InterPro"/>
</dbReference>
<name>A0A1H5AA21_STRMJ</name>
<feature type="compositionally biased region" description="Low complexity" evidence="1">
    <location>
        <begin position="16"/>
        <end position="25"/>
    </location>
</feature>